<comment type="catalytic activity">
    <reaction evidence="5 6">
        <text>dTDP-beta-L-rhamnose + NADP(+) = dTDP-4-dehydro-beta-L-rhamnose + NADPH + H(+)</text>
        <dbReference type="Rhea" id="RHEA:21796"/>
        <dbReference type="ChEBI" id="CHEBI:15378"/>
        <dbReference type="ChEBI" id="CHEBI:57510"/>
        <dbReference type="ChEBI" id="CHEBI:57783"/>
        <dbReference type="ChEBI" id="CHEBI:58349"/>
        <dbReference type="ChEBI" id="CHEBI:62830"/>
        <dbReference type="EC" id="1.1.1.133"/>
    </reaction>
</comment>
<dbReference type="GO" id="GO:0005829">
    <property type="term" value="C:cytosol"/>
    <property type="evidence" value="ECO:0007669"/>
    <property type="project" value="TreeGrafter"/>
</dbReference>
<accession>A0A3N0VMR2</accession>
<comment type="cofactor">
    <cofactor evidence="6">
        <name>Mg(2+)</name>
        <dbReference type="ChEBI" id="CHEBI:18420"/>
    </cofactor>
    <text evidence="6">Binds 1 Mg(2+) ion per monomer.</text>
</comment>
<evidence type="ECO:0000256" key="1">
    <source>
        <dbReference type="ARBA" id="ARBA00004781"/>
    </source>
</evidence>
<dbReference type="RefSeq" id="WP_123210143.1">
    <property type="nucleotide sequence ID" value="NZ_RJVO01000001.1"/>
</dbReference>
<dbReference type="GO" id="GO:0019305">
    <property type="term" value="P:dTDP-rhamnose biosynthetic process"/>
    <property type="evidence" value="ECO:0007669"/>
    <property type="project" value="UniProtKB-UniPathway"/>
</dbReference>
<dbReference type="SUPFAM" id="SSF51735">
    <property type="entry name" value="NAD(P)-binding Rossmann-fold domains"/>
    <property type="match status" value="1"/>
</dbReference>
<dbReference type="InterPro" id="IPR036291">
    <property type="entry name" value="NAD(P)-bd_dom_sf"/>
</dbReference>
<evidence type="ECO:0000256" key="5">
    <source>
        <dbReference type="ARBA" id="ARBA00048200"/>
    </source>
</evidence>
<dbReference type="NCBIfam" id="TIGR01214">
    <property type="entry name" value="rmlD"/>
    <property type="match status" value="1"/>
</dbReference>
<dbReference type="EC" id="1.1.1.133" evidence="3 6"/>
<organism evidence="8 9">
    <name type="scientific">Stagnimonas aquatica</name>
    <dbReference type="NCBI Taxonomy" id="2689987"/>
    <lineage>
        <taxon>Bacteria</taxon>
        <taxon>Pseudomonadati</taxon>
        <taxon>Pseudomonadota</taxon>
        <taxon>Gammaproteobacteria</taxon>
        <taxon>Nevskiales</taxon>
        <taxon>Nevskiaceae</taxon>
        <taxon>Stagnimonas</taxon>
    </lineage>
</organism>
<sequence length="312" mass="32994">MRILLTGSQGQLGWELRRSLAGLGEVLATDRRDLDLGDPAQAARFVRHHAPQVIVNAAAYTAVDRAESEAPLAHTVNALSPGAMAEQARKIGALMVHFSSNYVFDGQADRPYRESDPVAPLSVYGRTKAEGERRVRDSGARHLILRTAWIFGAHGHNFLGTVLRLAREQERLRMVADQIGSPSWSRSLAEASTALVSTLAGAPAVAETLNLTAQGAVSWQGFASAIVQQAASRGLCPLRPVDPIASRDYPAPAKRPAYAVLDGSLLRARFGIQLPPWQASLECCLDAMAAAVAGGGPGGGPGGQSAPTRLAE</sequence>
<dbReference type="Gene3D" id="3.90.25.10">
    <property type="entry name" value="UDP-galactose 4-epimerase, domain 1"/>
    <property type="match status" value="1"/>
</dbReference>
<feature type="domain" description="RmlD-like substrate binding" evidence="7">
    <location>
        <begin position="1"/>
        <end position="288"/>
    </location>
</feature>
<keyword evidence="6 8" id="KW-0560">Oxidoreductase</keyword>
<keyword evidence="6" id="KW-0521">NADP</keyword>
<dbReference type="InterPro" id="IPR029903">
    <property type="entry name" value="RmlD-like-bd"/>
</dbReference>
<dbReference type="UniPathway" id="UPA00281"/>
<dbReference type="PANTHER" id="PTHR10491:SF4">
    <property type="entry name" value="METHIONINE ADENOSYLTRANSFERASE 2 SUBUNIT BETA"/>
    <property type="match status" value="1"/>
</dbReference>
<comment type="similarity">
    <text evidence="2 6">Belongs to the dTDP-4-dehydrorhamnose reductase family.</text>
</comment>
<evidence type="ECO:0000313" key="9">
    <source>
        <dbReference type="Proteomes" id="UP000282106"/>
    </source>
</evidence>
<gene>
    <name evidence="8" type="primary">rfbD</name>
    <name evidence="8" type="ORF">ED208_01830</name>
</gene>
<dbReference type="Proteomes" id="UP000282106">
    <property type="component" value="Unassembled WGS sequence"/>
</dbReference>
<evidence type="ECO:0000313" key="8">
    <source>
        <dbReference type="EMBL" id="ROH93288.1"/>
    </source>
</evidence>
<comment type="caution">
    <text evidence="8">The sequence shown here is derived from an EMBL/GenBank/DDBJ whole genome shotgun (WGS) entry which is preliminary data.</text>
</comment>
<reference evidence="8 9" key="1">
    <citation type="submission" date="2018-10" db="EMBL/GenBank/DDBJ databases">
        <authorList>
            <person name="Chen W.-M."/>
        </authorList>
    </citation>
    <scope>NUCLEOTIDE SEQUENCE [LARGE SCALE GENOMIC DNA]</scope>
    <source>
        <strain evidence="8 9">THS-13</strain>
    </source>
</reference>
<dbReference type="Pfam" id="PF04321">
    <property type="entry name" value="RmlD_sub_bind"/>
    <property type="match status" value="1"/>
</dbReference>
<dbReference type="GO" id="GO:0008831">
    <property type="term" value="F:dTDP-4-dehydrorhamnose reductase activity"/>
    <property type="evidence" value="ECO:0007669"/>
    <property type="project" value="UniProtKB-EC"/>
</dbReference>
<evidence type="ECO:0000256" key="2">
    <source>
        <dbReference type="ARBA" id="ARBA00010944"/>
    </source>
</evidence>
<proteinExistence type="inferred from homology"/>
<dbReference type="CDD" id="cd05254">
    <property type="entry name" value="dTDP_HR_like_SDR_e"/>
    <property type="match status" value="1"/>
</dbReference>
<dbReference type="InterPro" id="IPR005913">
    <property type="entry name" value="dTDP_dehydrorham_reduct"/>
</dbReference>
<evidence type="ECO:0000256" key="3">
    <source>
        <dbReference type="ARBA" id="ARBA00012929"/>
    </source>
</evidence>
<keyword evidence="9" id="KW-1185">Reference proteome</keyword>
<name>A0A3N0VMR2_9GAMM</name>
<dbReference type="GO" id="GO:0009243">
    <property type="term" value="P:O antigen biosynthetic process"/>
    <property type="evidence" value="ECO:0007669"/>
    <property type="project" value="UniProtKB-UniPathway"/>
</dbReference>
<dbReference type="UniPathway" id="UPA00124"/>
<dbReference type="Gene3D" id="3.40.50.720">
    <property type="entry name" value="NAD(P)-binding Rossmann-like Domain"/>
    <property type="match status" value="1"/>
</dbReference>
<dbReference type="PANTHER" id="PTHR10491">
    <property type="entry name" value="DTDP-4-DEHYDRORHAMNOSE REDUCTASE"/>
    <property type="match status" value="1"/>
</dbReference>
<dbReference type="EMBL" id="RJVO01000001">
    <property type="protein sequence ID" value="ROH93288.1"/>
    <property type="molecule type" value="Genomic_DNA"/>
</dbReference>
<comment type="pathway">
    <text evidence="1 6">Carbohydrate biosynthesis; dTDP-L-rhamnose biosynthesis.</text>
</comment>
<dbReference type="FunCoup" id="A0A3N0VMR2">
    <property type="interactions" value="476"/>
</dbReference>
<dbReference type="InParanoid" id="A0A3N0VMR2"/>
<dbReference type="AlphaFoldDB" id="A0A3N0VMR2"/>
<evidence type="ECO:0000259" key="7">
    <source>
        <dbReference type="Pfam" id="PF04321"/>
    </source>
</evidence>
<evidence type="ECO:0000256" key="4">
    <source>
        <dbReference type="ARBA" id="ARBA00017099"/>
    </source>
</evidence>
<comment type="function">
    <text evidence="6">Catalyzes the reduction of dTDP-6-deoxy-L-lyxo-4-hexulose to yield dTDP-L-rhamnose.</text>
</comment>
<evidence type="ECO:0000256" key="6">
    <source>
        <dbReference type="RuleBase" id="RU364082"/>
    </source>
</evidence>
<protein>
    <recommendedName>
        <fullName evidence="4 6">dTDP-4-dehydrorhamnose reductase</fullName>
        <ecNumber evidence="3 6">1.1.1.133</ecNumber>
    </recommendedName>
</protein>